<reference evidence="3 4" key="1">
    <citation type="journal article" date="2010" name="Nat. Biotechnol.">
        <title>Genome sequence of the model mushroom Schizophyllum commune.</title>
        <authorList>
            <person name="Ohm R.A."/>
            <person name="de Jong J.F."/>
            <person name="Lugones L.G."/>
            <person name="Aerts A."/>
            <person name="Kothe E."/>
            <person name="Stajich J.E."/>
            <person name="de Vries R.P."/>
            <person name="Record E."/>
            <person name="Levasseur A."/>
            <person name="Baker S.E."/>
            <person name="Bartholomew K.A."/>
            <person name="Coutinho P.M."/>
            <person name="Erdmann S."/>
            <person name="Fowler T.J."/>
            <person name="Gathman A.C."/>
            <person name="Lombard V."/>
            <person name="Henrissat B."/>
            <person name="Knabe N."/>
            <person name="Kuees U."/>
            <person name="Lilly W.W."/>
            <person name="Lindquist E."/>
            <person name="Lucas S."/>
            <person name="Magnuson J.K."/>
            <person name="Piumi F."/>
            <person name="Raudaskoski M."/>
            <person name="Salamov A."/>
            <person name="Schmutz J."/>
            <person name="Schwarze F.W.M.R."/>
            <person name="vanKuyk P.A."/>
            <person name="Horton J.S."/>
            <person name="Grigoriev I.V."/>
            <person name="Woesten H.A.B."/>
        </authorList>
    </citation>
    <scope>NUCLEOTIDE SEQUENCE [LARGE SCALE GENOMIC DNA]</scope>
    <source>
        <strain evidence="4">H4-8 / FGSC 9210</strain>
    </source>
</reference>
<feature type="coiled-coil region" evidence="1">
    <location>
        <begin position="153"/>
        <end position="180"/>
    </location>
</feature>
<evidence type="ECO:0000256" key="1">
    <source>
        <dbReference type="SAM" id="Coils"/>
    </source>
</evidence>
<accession>D8Q494</accession>
<dbReference type="AlphaFoldDB" id="D8Q494"/>
<dbReference type="RefSeq" id="XP_003032093.1">
    <property type="nucleotide sequence ID" value="XM_003032047.1"/>
</dbReference>
<proteinExistence type="predicted"/>
<feature type="compositionally biased region" description="Acidic residues" evidence="2">
    <location>
        <begin position="89"/>
        <end position="105"/>
    </location>
</feature>
<feature type="region of interest" description="Disordered" evidence="2">
    <location>
        <begin position="188"/>
        <end position="241"/>
    </location>
</feature>
<dbReference type="OMA" id="EDDVDHT"/>
<gene>
    <name evidence="3" type="ORF">SCHCODRAFT_108815</name>
</gene>
<keyword evidence="4" id="KW-1185">Reference proteome</keyword>
<dbReference type="eggNOG" id="ENOG502SX95">
    <property type="taxonomic scope" value="Eukaryota"/>
</dbReference>
<dbReference type="EMBL" id="GL377306">
    <property type="protein sequence ID" value="EFI97190.1"/>
    <property type="molecule type" value="Genomic_DNA"/>
</dbReference>
<dbReference type="KEGG" id="scm:SCHCO_02579337"/>
<sequence length="241" mass="27046">MSEPTPSTSTTRGGRSARSRGSHKPRGGFGKSVRARGRGGRGRPAQFGTRLLLEGETPLTPEEEEAAEEERKKYSRRQLGTNADRYKEEEPELDSDGEPILEPEVDITTLLERQKLEEESGPIYEKPVDDDDVDHTIAPTIGSGRHIQSDPALRKGKVQTVQWDEELEELKREKAAFEATRELKSRFKAKPDRLQSKPIVPKARDQESAKDYINAPALPTEVKAPKGEKEQMEDFLDDLLS</sequence>
<evidence type="ECO:0000313" key="3">
    <source>
        <dbReference type="EMBL" id="EFI97190.1"/>
    </source>
</evidence>
<dbReference type="Proteomes" id="UP000007431">
    <property type="component" value="Unassembled WGS sequence"/>
</dbReference>
<dbReference type="InParanoid" id="D8Q494"/>
<feature type="compositionally biased region" description="Basic and acidic residues" evidence="2">
    <location>
        <begin position="223"/>
        <end position="232"/>
    </location>
</feature>
<feature type="compositionally biased region" description="Low complexity" evidence="2">
    <location>
        <begin position="48"/>
        <end position="60"/>
    </location>
</feature>
<organism evidence="4">
    <name type="scientific">Schizophyllum commune (strain H4-8 / FGSC 9210)</name>
    <name type="common">Split gill fungus</name>
    <dbReference type="NCBI Taxonomy" id="578458"/>
    <lineage>
        <taxon>Eukaryota</taxon>
        <taxon>Fungi</taxon>
        <taxon>Dikarya</taxon>
        <taxon>Basidiomycota</taxon>
        <taxon>Agaricomycotina</taxon>
        <taxon>Agaricomycetes</taxon>
        <taxon>Agaricomycetidae</taxon>
        <taxon>Agaricales</taxon>
        <taxon>Schizophyllaceae</taxon>
        <taxon>Schizophyllum</taxon>
    </lineage>
</organism>
<dbReference type="GeneID" id="9589439"/>
<dbReference type="OrthoDB" id="2505473at2759"/>
<feature type="compositionally biased region" description="Basic residues" evidence="2">
    <location>
        <begin position="15"/>
        <end position="26"/>
    </location>
</feature>
<dbReference type="HOGENOM" id="CLU_102303_0_0_1"/>
<name>D8Q494_SCHCM</name>
<evidence type="ECO:0000313" key="4">
    <source>
        <dbReference type="Proteomes" id="UP000007431"/>
    </source>
</evidence>
<feature type="region of interest" description="Disordered" evidence="2">
    <location>
        <begin position="1"/>
        <end position="153"/>
    </location>
</feature>
<keyword evidence="1" id="KW-0175">Coiled coil</keyword>
<dbReference type="VEuPathDB" id="FungiDB:SCHCODRAFT_02579337"/>
<feature type="non-terminal residue" evidence="3">
    <location>
        <position position="241"/>
    </location>
</feature>
<protein>
    <submittedName>
        <fullName evidence="3">Uncharacterized protein</fullName>
    </submittedName>
</protein>
<evidence type="ECO:0000256" key="2">
    <source>
        <dbReference type="SAM" id="MobiDB-lite"/>
    </source>
</evidence>